<dbReference type="SMART" id="SM00387">
    <property type="entry name" value="HATPase_c"/>
    <property type="match status" value="1"/>
</dbReference>
<evidence type="ECO:0000256" key="7">
    <source>
        <dbReference type="ARBA" id="ARBA00022692"/>
    </source>
</evidence>
<keyword evidence="11" id="KW-1133">Transmembrane helix</keyword>
<evidence type="ECO:0000259" key="14">
    <source>
        <dbReference type="PROSITE" id="PS50109"/>
    </source>
</evidence>
<evidence type="ECO:0000256" key="1">
    <source>
        <dbReference type="ARBA" id="ARBA00000085"/>
    </source>
</evidence>
<evidence type="ECO:0000256" key="3">
    <source>
        <dbReference type="ARBA" id="ARBA00012438"/>
    </source>
</evidence>
<dbReference type="EMBL" id="CP014160">
    <property type="protein sequence ID" value="AMB94365.1"/>
    <property type="molecule type" value="Genomic_DNA"/>
</dbReference>
<dbReference type="Gene3D" id="3.30.565.10">
    <property type="entry name" value="Histidine kinase-like ATPase, C-terminal domain"/>
    <property type="match status" value="1"/>
</dbReference>
<dbReference type="KEGG" id="asan:AWM72_06125"/>
<keyword evidence="9 15" id="KW-0418">Kinase</keyword>
<dbReference type="SUPFAM" id="SSF55874">
    <property type="entry name" value="ATPase domain of HSP90 chaperone/DNA topoisomerase II/histidine kinase"/>
    <property type="match status" value="1"/>
</dbReference>
<dbReference type="CDD" id="cd00082">
    <property type="entry name" value="HisKA"/>
    <property type="match status" value="1"/>
</dbReference>
<dbReference type="SUPFAM" id="SSF47384">
    <property type="entry name" value="Homodimeric domain of signal transducing histidine kinase"/>
    <property type="match status" value="1"/>
</dbReference>
<dbReference type="Pfam" id="PF02518">
    <property type="entry name" value="HATPase_c"/>
    <property type="match status" value="1"/>
</dbReference>
<evidence type="ECO:0000313" key="16">
    <source>
        <dbReference type="EMBL" id="PKZ20688.1"/>
    </source>
</evidence>
<dbReference type="EC" id="2.7.13.3" evidence="3"/>
<evidence type="ECO:0000256" key="4">
    <source>
        <dbReference type="ARBA" id="ARBA00022475"/>
    </source>
</evidence>
<evidence type="ECO:0000256" key="8">
    <source>
        <dbReference type="ARBA" id="ARBA00022741"/>
    </source>
</evidence>
<keyword evidence="10" id="KW-0067">ATP-binding</keyword>
<dbReference type="InterPro" id="IPR050398">
    <property type="entry name" value="HssS/ArlS-like"/>
</dbReference>
<dbReference type="InterPro" id="IPR004358">
    <property type="entry name" value="Sig_transdc_His_kin-like_C"/>
</dbReference>
<dbReference type="InterPro" id="IPR003661">
    <property type="entry name" value="HisK_dim/P_dom"/>
</dbReference>
<evidence type="ECO:0000313" key="17">
    <source>
        <dbReference type="Proteomes" id="UP000069912"/>
    </source>
</evidence>
<dbReference type="OrthoDB" id="9773956at2"/>
<keyword evidence="8" id="KW-0547">Nucleotide-binding</keyword>
<comment type="subcellular location">
    <subcellularLocation>
        <location evidence="2">Cell membrane</location>
        <topology evidence="2">Multi-pass membrane protein</topology>
    </subcellularLocation>
</comment>
<dbReference type="PROSITE" id="PS50109">
    <property type="entry name" value="HIS_KIN"/>
    <property type="match status" value="1"/>
</dbReference>
<evidence type="ECO:0000256" key="12">
    <source>
        <dbReference type="ARBA" id="ARBA00023012"/>
    </source>
</evidence>
<dbReference type="AlphaFoldDB" id="A0A0X8FBT8"/>
<dbReference type="SMART" id="SM00388">
    <property type="entry name" value="HisKA"/>
    <property type="match status" value="1"/>
</dbReference>
<feature type="domain" description="Histidine kinase" evidence="14">
    <location>
        <begin position="83"/>
        <end position="279"/>
    </location>
</feature>
<dbReference type="GO" id="GO:0000155">
    <property type="term" value="F:phosphorelay sensor kinase activity"/>
    <property type="evidence" value="ECO:0007669"/>
    <property type="project" value="InterPro"/>
</dbReference>
<proteinExistence type="predicted"/>
<protein>
    <recommendedName>
        <fullName evidence="3">histidine kinase</fullName>
        <ecNumber evidence="3">2.7.13.3</ecNumber>
    </recommendedName>
</protein>
<evidence type="ECO:0000256" key="13">
    <source>
        <dbReference type="ARBA" id="ARBA00023136"/>
    </source>
</evidence>
<dbReference type="RefSeq" id="WP_067974884.1">
    <property type="nucleotide sequence ID" value="NZ_CAJHKM010000001.1"/>
</dbReference>
<gene>
    <name evidence="15" type="ORF">AWM72_06125</name>
    <name evidence="16" type="ORF">CYJ28_09385</name>
</gene>
<keyword evidence="7" id="KW-0812">Transmembrane</keyword>
<dbReference type="Proteomes" id="UP000234239">
    <property type="component" value="Unassembled WGS sequence"/>
</dbReference>
<reference evidence="16 18" key="3">
    <citation type="submission" date="2017-12" db="EMBL/GenBank/DDBJ databases">
        <title>Phylogenetic diversity of female urinary microbiome.</title>
        <authorList>
            <person name="Thomas-White K."/>
            <person name="Wolfe A.J."/>
        </authorList>
    </citation>
    <scope>NUCLEOTIDE SEQUENCE [LARGE SCALE GENOMIC DNA]</scope>
    <source>
        <strain evidence="16 18">UMB0139</strain>
    </source>
</reference>
<dbReference type="InterPro" id="IPR036890">
    <property type="entry name" value="HATPase_C_sf"/>
</dbReference>
<evidence type="ECO:0000256" key="5">
    <source>
        <dbReference type="ARBA" id="ARBA00022553"/>
    </source>
</evidence>
<dbReference type="GO" id="GO:0005524">
    <property type="term" value="F:ATP binding"/>
    <property type="evidence" value="ECO:0007669"/>
    <property type="project" value="UniProtKB-KW"/>
</dbReference>
<evidence type="ECO:0000256" key="9">
    <source>
        <dbReference type="ARBA" id="ARBA00022777"/>
    </source>
</evidence>
<keyword evidence="4" id="KW-1003">Cell membrane</keyword>
<dbReference type="PANTHER" id="PTHR45528">
    <property type="entry name" value="SENSOR HISTIDINE KINASE CPXA"/>
    <property type="match status" value="1"/>
</dbReference>
<dbReference type="CDD" id="cd00075">
    <property type="entry name" value="HATPase"/>
    <property type="match status" value="1"/>
</dbReference>
<evidence type="ECO:0000256" key="11">
    <source>
        <dbReference type="ARBA" id="ARBA00022989"/>
    </source>
</evidence>
<dbReference type="GO" id="GO:0005886">
    <property type="term" value="C:plasma membrane"/>
    <property type="evidence" value="ECO:0007669"/>
    <property type="project" value="UniProtKB-SubCell"/>
</dbReference>
<reference evidence="17" key="2">
    <citation type="submission" date="2016-01" db="EMBL/GenBank/DDBJ databases">
        <title>Six Aerococcus type strain genome sequencing and assembly using PacBio and Illumina Hiseq.</title>
        <authorList>
            <person name="Carkaci D."/>
            <person name="Dargis R."/>
            <person name="Nielsen X.C."/>
            <person name="Skovgaard O."/>
            <person name="Fuursted K."/>
            <person name="Christensen J.J."/>
        </authorList>
    </citation>
    <scope>NUCLEOTIDE SEQUENCE [LARGE SCALE GENOMIC DNA]</scope>
    <source>
        <strain evidence="17">CCUG43001</strain>
    </source>
</reference>
<comment type="catalytic activity">
    <reaction evidence="1">
        <text>ATP + protein L-histidine = ADP + protein N-phospho-L-histidine.</text>
        <dbReference type="EC" id="2.7.13.3"/>
    </reaction>
</comment>
<keyword evidence="5" id="KW-0597">Phosphoprotein</keyword>
<evidence type="ECO:0000313" key="15">
    <source>
        <dbReference type="EMBL" id="AMB94365.1"/>
    </source>
</evidence>
<evidence type="ECO:0000256" key="10">
    <source>
        <dbReference type="ARBA" id="ARBA00022840"/>
    </source>
</evidence>
<accession>A0A0X8FBT8</accession>
<dbReference type="InterPro" id="IPR003594">
    <property type="entry name" value="HATPase_dom"/>
</dbReference>
<keyword evidence="12" id="KW-0902">Two-component regulatory system</keyword>
<dbReference type="InterPro" id="IPR036097">
    <property type="entry name" value="HisK_dim/P_sf"/>
</dbReference>
<reference evidence="15 17" key="1">
    <citation type="journal article" date="2016" name="Genome Announc.">
        <title>Complete Genome Sequences of Aerococcus christensenii CCUG 28831T, Aerococcus sanguinicola CCUG 43001T, Aerococcus urinae CCUG 36881T, Aerococcus urinaeequi CCUG 28094T, Aerococcus urinaehominis CCUG 42038 BT, and Aerococcus viridans CCUG 4311T.</title>
        <authorList>
            <person name="Carkaci D."/>
            <person name="Dargis R."/>
            <person name="Nielsen X.C."/>
            <person name="Skovgaard O."/>
            <person name="Fuursted K."/>
            <person name="Christensen J.J."/>
        </authorList>
    </citation>
    <scope>NUCLEOTIDE SEQUENCE [LARGE SCALE GENOMIC DNA]</scope>
    <source>
        <strain evidence="15 17">CCUG43001</strain>
    </source>
</reference>
<dbReference type="Gene3D" id="1.10.287.130">
    <property type="match status" value="1"/>
</dbReference>
<evidence type="ECO:0000313" key="18">
    <source>
        <dbReference type="Proteomes" id="UP000234239"/>
    </source>
</evidence>
<dbReference type="EMBL" id="PKGY01000007">
    <property type="protein sequence ID" value="PKZ20688.1"/>
    <property type="molecule type" value="Genomic_DNA"/>
</dbReference>
<keyword evidence="6" id="KW-0808">Transferase</keyword>
<keyword evidence="17" id="KW-1185">Reference proteome</keyword>
<keyword evidence="13" id="KW-0472">Membrane</keyword>
<name>A0A0X8FBT8_9LACT</name>
<dbReference type="PANTHER" id="PTHR45528:SF1">
    <property type="entry name" value="SENSOR HISTIDINE KINASE CPXA"/>
    <property type="match status" value="1"/>
</dbReference>
<organism evidence="15 17">
    <name type="scientific">Aerococcus sanguinicola</name>
    <dbReference type="NCBI Taxonomy" id="119206"/>
    <lineage>
        <taxon>Bacteria</taxon>
        <taxon>Bacillati</taxon>
        <taxon>Bacillota</taxon>
        <taxon>Bacilli</taxon>
        <taxon>Lactobacillales</taxon>
        <taxon>Aerococcaceae</taxon>
        <taxon>Aerococcus</taxon>
    </lineage>
</organism>
<evidence type="ECO:0000256" key="2">
    <source>
        <dbReference type="ARBA" id="ARBA00004651"/>
    </source>
</evidence>
<dbReference type="Proteomes" id="UP000069912">
    <property type="component" value="Chromosome"/>
</dbReference>
<dbReference type="PRINTS" id="PR00344">
    <property type="entry name" value="BCTRLSENSOR"/>
</dbReference>
<evidence type="ECO:0000256" key="6">
    <source>
        <dbReference type="ARBA" id="ARBA00022679"/>
    </source>
</evidence>
<sequence>MIYILWLLSILGVFCWLKFRQRRRIQELTDLIDQLYQKDYQIPMKQDDFSQLEDQIYKLFIELVEEKEKVQQLSQDQSQNIEDIAHQIKTPITGMLFALENDKTDPATLSQQLNRLNDLSNALLKLASLDNNLESFKLSPVHLREVVDYALDILSDEIEDHGIVVDINIGEAVMLGHFNWLSEAVINILKNAINQEGTRRIWLRARENPIYLELSIQDDGGGIAEGKQKKIFQRFYKDPDSKGFGIGLAMAKRIVEKHQGQISCRNTDQGAEFILQFYK</sequence>
<dbReference type="InterPro" id="IPR005467">
    <property type="entry name" value="His_kinase_dom"/>
</dbReference>